<evidence type="ECO:0008006" key="5">
    <source>
        <dbReference type="Google" id="ProtNLM"/>
    </source>
</evidence>
<name>A0A484XIG2_9ZZZZ</name>
<dbReference type="Pfam" id="PF09956">
    <property type="entry name" value="Phage_cement_2"/>
    <property type="match status" value="1"/>
</dbReference>
<evidence type="ECO:0000313" key="2">
    <source>
        <dbReference type="EMBL" id="VFR73412.1"/>
    </source>
</evidence>
<reference evidence="4" key="1">
    <citation type="submission" date="2019-03" db="EMBL/GenBank/DDBJ databases">
        <authorList>
            <person name="Danneels B."/>
        </authorList>
    </citation>
    <scope>NUCLEOTIDE SEQUENCE</scope>
</reference>
<evidence type="ECO:0000313" key="3">
    <source>
        <dbReference type="EMBL" id="VFR88153.1"/>
    </source>
</evidence>
<organism evidence="4">
    <name type="scientific">plant metagenome</name>
    <dbReference type="NCBI Taxonomy" id="1297885"/>
    <lineage>
        <taxon>unclassified sequences</taxon>
        <taxon>metagenomes</taxon>
        <taxon>organismal metagenomes</taxon>
    </lineage>
</organism>
<sequence>MNQQYDKRHAVTLIAAVALAANRFASYGGGYASGAAGAGGLTDSVGVTEYEAKAGEAVSAVTSYSYLVEASVAIPKGVFVKPGADGKAAVGSITDHCGRALEAATAEGQLVEVQILPHVHPTAEG</sequence>
<dbReference type="EMBL" id="CAADIZ010000027">
    <property type="protein sequence ID" value="VFS24050.1"/>
    <property type="molecule type" value="Genomic_DNA"/>
</dbReference>
<evidence type="ECO:0000313" key="4">
    <source>
        <dbReference type="EMBL" id="VFS24050.1"/>
    </source>
</evidence>
<accession>A0A484XIG2</accession>
<dbReference type="EMBL" id="CAADIK010000035">
    <property type="protein sequence ID" value="VFR73412.1"/>
    <property type="molecule type" value="Genomic_DNA"/>
</dbReference>
<dbReference type="InterPro" id="IPR011231">
    <property type="entry name" value="Phage_VT1-Sakai_H0018"/>
</dbReference>
<proteinExistence type="predicted"/>
<dbReference type="EMBL" id="CAADIP010000023">
    <property type="protein sequence ID" value="VFR88153.1"/>
    <property type="molecule type" value="Genomic_DNA"/>
</dbReference>
<protein>
    <recommendedName>
        <fullName evidence="5">Phage protein</fullName>
    </recommendedName>
</protein>
<dbReference type="AlphaFoldDB" id="A0A484XIG2"/>
<gene>
    <name evidence="1" type="ORF">BRI6_1101</name>
    <name evidence="2" type="ORF">BRI9_1155</name>
    <name evidence="3" type="ORF">IVO3_1152</name>
    <name evidence="4" type="ORF">RAN7_1091</name>
</gene>
<evidence type="ECO:0000313" key="1">
    <source>
        <dbReference type="EMBL" id="VFR54782.1"/>
    </source>
</evidence>
<dbReference type="EMBL" id="CAADII010000037">
    <property type="protein sequence ID" value="VFR54782.1"/>
    <property type="molecule type" value="Genomic_DNA"/>
</dbReference>